<organism evidence="10 11">
    <name type="scientific">Candidatus Microsaccharimonas sossegonensis</name>
    <dbReference type="NCBI Taxonomy" id="2506948"/>
    <lineage>
        <taxon>Bacteria</taxon>
        <taxon>Candidatus Saccharimonadota</taxon>
        <taxon>Candidatus Saccharimonadia</taxon>
        <taxon>Candidatus Saccharimonadales</taxon>
        <taxon>Candidatus Saccharimonadaceae</taxon>
        <taxon>Candidatus Microsaccharimonas</taxon>
    </lineage>
</organism>
<feature type="transmembrane region" description="Helical" evidence="8">
    <location>
        <begin position="222"/>
        <end position="242"/>
    </location>
</feature>
<dbReference type="GO" id="GO:0016763">
    <property type="term" value="F:pentosyltransferase activity"/>
    <property type="evidence" value="ECO:0007669"/>
    <property type="project" value="TreeGrafter"/>
</dbReference>
<evidence type="ECO:0000313" key="10">
    <source>
        <dbReference type="EMBL" id="RWZ78257.1"/>
    </source>
</evidence>
<evidence type="ECO:0000313" key="11">
    <source>
        <dbReference type="Proteomes" id="UP000289257"/>
    </source>
</evidence>
<keyword evidence="2" id="KW-1003">Cell membrane</keyword>
<dbReference type="GO" id="GO:0009103">
    <property type="term" value="P:lipopolysaccharide biosynthetic process"/>
    <property type="evidence" value="ECO:0007669"/>
    <property type="project" value="UniProtKB-ARBA"/>
</dbReference>
<feature type="transmembrane region" description="Helical" evidence="8">
    <location>
        <begin position="99"/>
        <end position="119"/>
    </location>
</feature>
<dbReference type="GO" id="GO:0005886">
    <property type="term" value="C:plasma membrane"/>
    <property type="evidence" value="ECO:0007669"/>
    <property type="project" value="UniProtKB-SubCell"/>
</dbReference>
<protein>
    <recommendedName>
        <fullName evidence="9">Glycosyltransferase RgtA/B/C/D-like domain-containing protein</fullName>
    </recommendedName>
</protein>
<feature type="domain" description="Glycosyltransferase RgtA/B/C/D-like" evidence="9">
    <location>
        <begin position="78"/>
        <end position="238"/>
    </location>
</feature>
<reference evidence="10" key="1">
    <citation type="submission" date="2019-01" db="EMBL/GenBank/DDBJ databases">
        <title>Genomic signatures and co-occurrence patterns of the ultra-small Saccharimodia (Patescibacteria phylum) suggest a symbiotic lifestyle.</title>
        <authorList>
            <person name="Lemos L."/>
            <person name="Medeiros J."/>
            <person name="Andreote F."/>
            <person name="Fernandes G."/>
            <person name="Varani A."/>
            <person name="Oliveira G."/>
            <person name="Pylro V."/>
        </authorList>
    </citation>
    <scope>NUCLEOTIDE SEQUENCE [LARGE SCALE GENOMIC DNA]</scope>
    <source>
        <strain evidence="10">AMD02</strain>
    </source>
</reference>
<dbReference type="Proteomes" id="UP000289257">
    <property type="component" value="Unassembled WGS sequence"/>
</dbReference>
<keyword evidence="11" id="KW-1185">Reference proteome</keyword>
<keyword evidence="5 8" id="KW-0812">Transmembrane</keyword>
<evidence type="ECO:0000256" key="2">
    <source>
        <dbReference type="ARBA" id="ARBA00022475"/>
    </source>
</evidence>
<keyword evidence="7 8" id="KW-0472">Membrane</keyword>
<feature type="transmembrane region" description="Helical" evidence="8">
    <location>
        <begin position="176"/>
        <end position="202"/>
    </location>
</feature>
<comment type="subcellular location">
    <subcellularLocation>
        <location evidence="1">Cell membrane</location>
        <topology evidence="1">Multi-pass membrane protein</topology>
    </subcellularLocation>
</comment>
<feature type="transmembrane region" description="Helical" evidence="8">
    <location>
        <begin position="311"/>
        <end position="334"/>
    </location>
</feature>
<name>A0A4V1J7D0_9BACT</name>
<evidence type="ECO:0000256" key="8">
    <source>
        <dbReference type="SAM" id="Phobius"/>
    </source>
</evidence>
<dbReference type="Pfam" id="PF13231">
    <property type="entry name" value="PMT_2"/>
    <property type="match status" value="1"/>
</dbReference>
<dbReference type="AlphaFoldDB" id="A0A4V1J7D0"/>
<feature type="transmembrane region" description="Helical" evidence="8">
    <location>
        <begin position="249"/>
        <end position="272"/>
    </location>
</feature>
<sequence>MNTFRTWYEKRILTLLRRLLDALERYWIVVIIMAGLIVAAITFLIGIRQSVWFDEAYSLTLAKLSVNQLVALTSVDVHPPLYYLLLKVWGSLFGWNDGAYRALGALIGGVLVVVSALLVKRLFGRLMMLVVVPILVMAPFLIRYDFEIRMYALAALLGIIGTYILTLAVTVKRRQWLVWGIYALIVAISMYTVYYVALLWIAHVVWLVYWSRTHHQPIFRQPWLRAYTVAALLFLPWMPTFISQLTNGALAGIVQAMTIDNLVSIISFSFLYRPTWQLGAVGSFVMVVVLVGLTILSVTAYKASTQHEKRYLTLFVSILIIPIVVVALISLIRPFYVERYLVPILPAGYILTGLVIVIAARRRPMWASVGGIFLFGVLVAGVVQLAEVGNYNFQRLQIPTVNQAAASIGTCSSGDAILAADPYVATELQQYLPASCKLVFYDQSDVLRGGYAPLSNSNRQIKSLTDLNYLTTIHYVYYGQPQLSPMANFSVGSEKVYGALRIQTWQKR</sequence>
<proteinExistence type="predicted"/>
<dbReference type="InterPro" id="IPR038731">
    <property type="entry name" value="RgtA/B/C-like"/>
</dbReference>
<dbReference type="PANTHER" id="PTHR33908:SF11">
    <property type="entry name" value="MEMBRANE PROTEIN"/>
    <property type="match status" value="1"/>
</dbReference>
<gene>
    <name evidence="10" type="ORF">EOT05_00625</name>
</gene>
<evidence type="ECO:0000256" key="6">
    <source>
        <dbReference type="ARBA" id="ARBA00022989"/>
    </source>
</evidence>
<feature type="transmembrane region" description="Helical" evidence="8">
    <location>
        <begin position="26"/>
        <end position="47"/>
    </location>
</feature>
<feature type="transmembrane region" description="Helical" evidence="8">
    <location>
        <begin position="150"/>
        <end position="169"/>
    </location>
</feature>
<dbReference type="InterPro" id="IPR050297">
    <property type="entry name" value="LipidA_mod_glycosyltrf_83"/>
</dbReference>
<evidence type="ECO:0000256" key="7">
    <source>
        <dbReference type="ARBA" id="ARBA00023136"/>
    </source>
</evidence>
<feature type="transmembrane region" description="Helical" evidence="8">
    <location>
        <begin position="366"/>
        <end position="386"/>
    </location>
</feature>
<keyword evidence="3" id="KW-0328">Glycosyltransferase</keyword>
<keyword evidence="4" id="KW-0808">Transferase</keyword>
<keyword evidence="6 8" id="KW-1133">Transmembrane helix</keyword>
<evidence type="ECO:0000259" key="9">
    <source>
        <dbReference type="Pfam" id="PF13231"/>
    </source>
</evidence>
<evidence type="ECO:0000256" key="4">
    <source>
        <dbReference type="ARBA" id="ARBA00022679"/>
    </source>
</evidence>
<feature type="transmembrane region" description="Helical" evidence="8">
    <location>
        <begin position="126"/>
        <end position="144"/>
    </location>
</feature>
<evidence type="ECO:0000256" key="3">
    <source>
        <dbReference type="ARBA" id="ARBA00022676"/>
    </source>
</evidence>
<feature type="transmembrane region" description="Helical" evidence="8">
    <location>
        <begin position="340"/>
        <end position="359"/>
    </location>
</feature>
<evidence type="ECO:0000256" key="1">
    <source>
        <dbReference type="ARBA" id="ARBA00004651"/>
    </source>
</evidence>
<evidence type="ECO:0000256" key="5">
    <source>
        <dbReference type="ARBA" id="ARBA00022692"/>
    </source>
</evidence>
<accession>A0A4V1J7D0</accession>
<comment type="caution">
    <text evidence="10">The sequence shown here is derived from an EMBL/GenBank/DDBJ whole genome shotgun (WGS) entry which is preliminary data.</text>
</comment>
<feature type="transmembrane region" description="Helical" evidence="8">
    <location>
        <begin position="278"/>
        <end position="299"/>
    </location>
</feature>
<dbReference type="EMBL" id="SCKX01000001">
    <property type="protein sequence ID" value="RWZ78257.1"/>
    <property type="molecule type" value="Genomic_DNA"/>
</dbReference>
<dbReference type="PANTHER" id="PTHR33908">
    <property type="entry name" value="MANNOSYLTRANSFERASE YKCB-RELATED"/>
    <property type="match status" value="1"/>
</dbReference>